<dbReference type="InterPro" id="IPR001506">
    <property type="entry name" value="Peptidase_M12A"/>
</dbReference>
<dbReference type="Pfam" id="PF01400">
    <property type="entry name" value="Astacin"/>
    <property type="match status" value="1"/>
</dbReference>
<dbReference type="Gene3D" id="1.20.1070.10">
    <property type="entry name" value="Rhodopsin 7-helix transmembrane proteins"/>
    <property type="match status" value="1"/>
</dbReference>
<dbReference type="PROSITE" id="PS00022">
    <property type="entry name" value="EGF_1"/>
    <property type="match status" value="1"/>
</dbReference>
<proteinExistence type="predicted"/>
<dbReference type="InterPro" id="IPR035914">
    <property type="entry name" value="Sperma_CUB_dom_sf"/>
</dbReference>
<feature type="transmembrane region" description="Helical" evidence="3">
    <location>
        <begin position="347"/>
        <end position="366"/>
    </location>
</feature>
<accession>A0AA39H807</accession>
<protein>
    <recommendedName>
        <fullName evidence="4">Peptidase M12A domain-containing protein</fullName>
    </recommendedName>
</protein>
<keyword evidence="3" id="KW-0472">Membrane</keyword>
<keyword evidence="6" id="KW-1185">Reference proteome</keyword>
<feature type="transmembrane region" description="Helical" evidence="3">
    <location>
        <begin position="62"/>
        <end position="86"/>
    </location>
</feature>
<feature type="transmembrane region" description="Helical" evidence="3">
    <location>
        <begin position="234"/>
        <end position="257"/>
    </location>
</feature>
<organism evidence="5 6">
    <name type="scientific">Steinernema hermaphroditum</name>
    <dbReference type="NCBI Taxonomy" id="289476"/>
    <lineage>
        <taxon>Eukaryota</taxon>
        <taxon>Metazoa</taxon>
        <taxon>Ecdysozoa</taxon>
        <taxon>Nematoda</taxon>
        <taxon>Chromadorea</taxon>
        <taxon>Rhabditida</taxon>
        <taxon>Tylenchina</taxon>
        <taxon>Panagrolaimomorpha</taxon>
        <taxon>Strongyloidoidea</taxon>
        <taxon>Steinernematidae</taxon>
        <taxon>Steinernema</taxon>
    </lineage>
</organism>
<dbReference type="Proteomes" id="UP001175271">
    <property type="component" value="Unassembled WGS sequence"/>
</dbReference>
<dbReference type="InterPro" id="IPR019425">
    <property type="entry name" value="7TM_GPCR_serpentine_rcpt_Srt"/>
</dbReference>
<dbReference type="GO" id="GO:0006508">
    <property type="term" value="P:proteolysis"/>
    <property type="evidence" value="ECO:0007669"/>
    <property type="project" value="InterPro"/>
</dbReference>
<evidence type="ECO:0000313" key="5">
    <source>
        <dbReference type="EMBL" id="KAK0400927.1"/>
    </source>
</evidence>
<evidence type="ECO:0000256" key="2">
    <source>
        <dbReference type="PROSITE-ProRule" id="PRU01211"/>
    </source>
</evidence>
<feature type="transmembrane region" description="Helical" evidence="3">
    <location>
        <begin position="98"/>
        <end position="121"/>
    </location>
</feature>
<gene>
    <name evidence="5" type="ORF">QR680_015521</name>
</gene>
<feature type="domain" description="Peptidase M12A" evidence="4">
    <location>
        <begin position="593"/>
        <end position="674"/>
    </location>
</feature>
<evidence type="ECO:0000256" key="3">
    <source>
        <dbReference type="SAM" id="Phobius"/>
    </source>
</evidence>
<feature type="transmembrane region" description="Helical" evidence="3">
    <location>
        <begin position="142"/>
        <end position="160"/>
    </location>
</feature>
<sequence length="839" mass="95179">MLPFCGPNGQPILNGHELIYTNQGLYIGIFYLMLYLLLGIPQAMCLYALCKRKHLKYSCYKLMLMVSVLDMINLTDGGLICGLFSIFNVHHCNAGRVILVLAEISMALWYMYCFISMTLALNRLLEFASRRTSGFLFRGHRAWLWIVPALAYSFVMTFTVHRPYYYYIPVQGELTFYRISEDNTTLLENTHHIVNNIVKGSAIAFTYIIMLIAMRVQLRGTGLTKSLSKLEVMLSIQALIVGVMSVFSSIVYVILQYVPVGDFKLIGPIGQLCWLSIHGVSGYIYLFMNKSIRQAAFELCPTKGLFKKNTTVFVTGVRQAKQPTNIPPTLSIVAYHFAFTFTYIQCIMHWAVAINRLVAVWFPVYYRMIFNKKQPTNIPPHVGIFFYHFGFAFTYIQCVMHWAVALNRLVAVWFPMYYRTIFSAKLCVTVVAVIVAKALIIIGLYFTVMNTSLFVYGSELQGRGYATSTDLAFGWCTTVGGIVAFFGAILNFYLIKNVKTFHSAFGFFWGARTVGELGSDFVYGVYTGPITILSVTKKSETTIAFTNGTKCTTAQIGKNGALAQYPIILSEDMCRMPVNYFEHIFYALGLQSTQQILPQRRADFEKYSPENSKNFDVPYDFDSLMHVTPDVLRINENEPTIIAKDPLYQSAVGRNIYAASHSDYLQLNRLYKCLDKCEADKNACENGGYVNPHKCSECSCPRGFTGPVCTELDYDEARHKGCGGHINVTDTWEELSIKREANKNNISCHWFLHAPKGRDIEIKVATVAPENQSCTTFTKIWLEIRFRNFIVGGYKFFCQDQLPKLPIKNFGDFVVVTLSQDYNDSTEFSLLHRTGPNDE</sequence>
<evidence type="ECO:0000259" key="4">
    <source>
        <dbReference type="PROSITE" id="PS51864"/>
    </source>
</evidence>
<evidence type="ECO:0000313" key="6">
    <source>
        <dbReference type="Proteomes" id="UP001175271"/>
    </source>
</evidence>
<dbReference type="CDD" id="cd00054">
    <property type="entry name" value="EGF_CA"/>
    <property type="match status" value="1"/>
</dbReference>
<dbReference type="InterPro" id="IPR000742">
    <property type="entry name" value="EGF"/>
</dbReference>
<keyword evidence="3" id="KW-1133">Transmembrane helix</keyword>
<dbReference type="SUPFAM" id="SSF49854">
    <property type="entry name" value="Spermadhesin, CUB domain"/>
    <property type="match status" value="1"/>
</dbReference>
<feature type="transmembrane region" description="Helical" evidence="3">
    <location>
        <begin position="193"/>
        <end position="213"/>
    </location>
</feature>
<comment type="caution">
    <text evidence="5">The sequence shown here is derived from an EMBL/GenBank/DDBJ whole genome shotgun (WGS) entry which is preliminary data.</text>
</comment>
<dbReference type="AlphaFoldDB" id="A0AA39H807"/>
<keyword evidence="3" id="KW-0812">Transmembrane</keyword>
<dbReference type="PROSITE" id="PS51864">
    <property type="entry name" value="ASTACIN"/>
    <property type="match status" value="1"/>
</dbReference>
<dbReference type="PROSITE" id="PS01186">
    <property type="entry name" value="EGF_2"/>
    <property type="match status" value="1"/>
</dbReference>
<dbReference type="InterPro" id="IPR024079">
    <property type="entry name" value="MetalloPept_cat_dom_sf"/>
</dbReference>
<dbReference type="SUPFAM" id="SSF81321">
    <property type="entry name" value="Family A G protein-coupled receptor-like"/>
    <property type="match status" value="1"/>
</dbReference>
<reference evidence="5" key="1">
    <citation type="submission" date="2023-06" db="EMBL/GenBank/DDBJ databases">
        <title>Genomic analysis of the entomopathogenic nematode Steinernema hermaphroditum.</title>
        <authorList>
            <person name="Schwarz E.M."/>
            <person name="Heppert J.K."/>
            <person name="Baniya A."/>
            <person name="Schwartz H.T."/>
            <person name="Tan C.-H."/>
            <person name="Antoshechkin I."/>
            <person name="Sternberg P.W."/>
            <person name="Goodrich-Blair H."/>
            <person name="Dillman A.R."/>
        </authorList>
    </citation>
    <scope>NUCLEOTIDE SEQUENCE</scope>
    <source>
        <strain evidence="5">PS9179</strain>
        <tissue evidence="5">Whole animal</tissue>
    </source>
</reference>
<dbReference type="GO" id="GO:0004222">
    <property type="term" value="F:metalloendopeptidase activity"/>
    <property type="evidence" value="ECO:0007669"/>
    <property type="project" value="InterPro"/>
</dbReference>
<feature type="transmembrane region" description="Helical" evidence="3">
    <location>
        <begin position="269"/>
        <end position="288"/>
    </location>
</feature>
<feature type="transmembrane region" description="Helical" evidence="3">
    <location>
        <begin position="426"/>
        <end position="448"/>
    </location>
</feature>
<feature type="transmembrane region" description="Helical" evidence="3">
    <location>
        <begin position="386"/>
        <end position="414"/>
    </location>
</feature>
<dbReference type="Pfam" id="PF10321">
    <property type="entry name" value="7TM_GPCR_Srt"/>
    <property type="match status" value="1"/>
</dbReference>
<evidence type="ECO:0000256" key="1">
    <source>
        <dbReference type="ARBA" id="ARBA00022536"/>
    </source>
</evidence>
<dbReference type="PANTHER" id="PTHR23021">
    <property type="entry name" value="SERPENTINE RECEPTOR, CLASS T"/>
    <property type="match status" value="1"/>
</dbReference>
<keyword evidence="1" id="KW-0245">EGF-like domain</keyword>
<feature type="transmembrane region" description="Helical" evidence="3">
    <location>
        <begin position="472"/>
        <end position="495"/>
    </location>
</feature>
<comment type="caution">
    <text evidence="2">Lacks conserved residue(s) required for the propagation of feature annotation.</text>
</comment>
<name>A0AA39H807_9BILA</name>
<dbReference type="Gene3D" id="3.40.390.10">
    <property type="entry name" value="Collagenase (Catalytic Domain)"/>
    <property type="match status" value="1"/>
</dbReference>
<dbReference type="EMBL" id="JAUCMV010000004">
    <property type="protein sequence ID" value="KAK0400927.1"/>
    <property type="molecule type" value="Genomic_DNA"/>
</dbReference>
<feature type="transmembrane region" description="Helical" evidence="3">
    <location>
        <begin position="25"/>
        <end position="50"/>
    </location>
</feature>